<feature type="transmembrane region" description="Helical" evidence="1">
    <location>
        <begin position="12"/>
        <end position="30"/>
    </location>
</feature>
<keyword evidence="3" id="KW-0808">Transferase</keyword>
<dbReference type="InterPro" id="IPR002656">
    <property type="entry name" value="Acyl_transf_3_dom"/>
</dbReference>
<evidence type="ECO:0000313" key="4">
    <source>
        <dbReference type="Proteomes" id="UP000078431"/>
    </source>
</evidence>
<dbReference type="GO" id="GO:0016020">
    <property type="term" value="C:membrane"/>
    <property type="evidence" value="ECO:0007669"/>
    <property type="project" value="TreeGrafter"/>
</dbReference>
<dbReference type="AlphaFoldDB" id="A0AA91IPS5"/>
<feature type="transmembrane region" description="Helical" evidence="1">
    <location>
        <begin position="42"/>
        <end position="64"/>
    </location>
</feature>
<dbReference type="Proteomes" id="UP000078431">
    <property type="component" value="Unassembled WGS sequence"/>
</dbReference>
<dbReference type="GO" id="GO:0016747">
    <property type="term" value="F:acyltransferase activity, transferring groups other than amino-acyl groups"/>
    <property type="evidence" value="ECO:0007669"/>
    <property type="project" value="InterPro"/>
</dbReference>
<dbReference type="EMBL" id="LXEX01000031">
    <property type="protein sequence ID" value="OAT59020.1"/>
    <property type="molecule type" value="Genomic_DNA"/>
</dbReference>
<feature type="transmembrane region" description="Helical" evidence="1">
    <location>
        <begin position="234"/>
        <end position="251"/>
    </location>
</feature>
<dbReference type="InterPro" id="IPR050879">
    <property type="entry name" value="Acyltransferase_3"/>
</dbReference>
<dbReference type="GO" id="GO:0000271">
    <property type="term" value="P:polysaccharide biosynthetic process"/>
    <property type="evidence" value="ECO:0007669"/>
    <property type="project" value="TreeGrafter"/>
</dbReference>
<name>A0AA91IPS5_9GAMM</name>
<feature type="transmembrane region" description="Helical" evidence="1">
    <location>
        <begin position="257"/>
        <end position="274"/>
    </location>
</feature>
<comment type="caution">
    <text evidence="3">The sequence shown here is derived from an EMBL/GenBank/DDBJ whole genome shotgun (WGS) entry which is preliminary data.</text>
</comment>
<sequence length="366" mass="41436">MHNVKTYDSIQAFRGLAALAVMFFHFRWLINNEFPNTGDYLFGWGAIGVDLFFIISGFVITLSAQKLDTGVSASLTFIKSRLKRIMPTYFIILLVVFILSGGMSIFHYSEKLANLVSALTFRPIYTSNAPFYINDSGVYGVRWTLNYEIYFYLVSSLCLLTKRPLLCLLSFFITALVIIPVICGQQFTLSSEGYQFNNPYLNLLTNPISWMFISGVLIAKLVPLAQRLPATLRVTYLACVTLYTVYSLFFLKQIGHGLLSSGFALILLMSGVVMNDTWLRRFTPRWLIFIGNISYSLYLIHTLMNTGLGKRLAWTGLSDGVSGFIIYSVISLILATLSYRYIETLFFSRSKKVNQNRKTDGLIADK</sequence>
<feature type="transmembrane region" description="Helical" evidence="1">
    <location>
        <begin position="140"/>
        <end position="160"/>
    </location>
</feature>
<dbReference type="RefSeq" id="WP_061552940.1">
    <property type="nucleotide sequence ID" value="NZ_LXEX01000031.1"/>
</dbReference>
<dbReference type="PANTHER" id="PTHR23028">
    <property type="entry name" value="ACETYLTRANSFERASE"/>
    <property type="match status" value="1"/>
</dbReference>
<proteinExistence type="predicted"/>
<feature type="domain" description="Acyltransferase 3" evidence="2">
    <location>
        <begin position="8"/>
        <end position="339"/>
    </location>
</feature>
<organism evidence="3 4">
    <name type="scientific">Obesumbacterium proteus ATCC 12841</name>
    <dbReference type="NCBI Taxonomy" id="1354268"/>
    <lineage>
        <taxon>Bacteria</taxon>
        <taxon>Pseudomonadati</taxon>
        <taxon>Pseudomonadota</taxon>
        <taxon>Gammaproteobacteria</taxon>
        <taxon>Enterobacterales</taxon>
        <taxon>Hafniaceae</taxon>
        <taxon>Obesumbacterium</taxon>
    </lineage>
</organism>
<keyword evidence="1" id="KW-0472">Membrane</keyword>
<dbReference type="PANTHER" id="PTHR23028:SF131">
    <property type="entry name" value="BLR2367 PROTEIN"/>
    <property type="match status" value="1"/>
</dbReference>
<feature type="transmembrane region" description="Helical" evidence="1">
    <location>
        <begin position="200"/>
        <end position="222"/>
    </location>
</feature>
<evidence type="ECO:0000313" key="3">
    <source>
        <dbReference type="EMBL" id="OAT59020.1"/>
    </source>
</evidence>
<evidence type="ECO:0000256" key="1">
    <source>
        <dbReference type="SAM" id="Phobius"/>
    </source>
</evidence>
<keyword evidence="3" id="KW-0012">Acyltransferase</keyword>
<keyword evidence="1" id="KW-1133">Transmembrane helix</keyword>
<accession>A0AA91IPS5</accession>
<dbReference type="EC" id="2.3.1.-" evidence="3"/>
<dbReference type="Pfam" id="PF01757">
    <property type="entry name" value="Acyl_transf_3"/>
    <property type="match status" value="1"/>
</dbReference>
<feature type="transmembrane region" description="Helical" evidence="1">
    <location>
        <begin position="286"/>
        <end position="304"/>
    </location>
</feature>
<gene>
    <name evidence="3" type="ORF">M993_02323</name>
</gene>
<keyword evidence="1" id="KW-0812">Transmembrane</keyword>
<protein>
    <submittedName>
        <fullName evidence="3">Exopolysaccharide production protein</fullName>
        <ecNumber evidence="3">2.3.1.-</ecNumber>
    </submittedName>
</protein>
<feature type="transmembrane region" description="Helical" evidence="1">
    <location>
        <begin position="85"/>
        <end position="106"/>
    </location>
</feature>
<feature type="transmembrane region" description="Helical" evidence="1">
    <location>
        <begin position="167"/>
        <end position="188"/>
    </location>
</feature>
<feature type="transmembrane region" description="Helical" evidence="1">
    <location>
        <begin position="324"/>
        <end position="342"/>
    </location>
</feature>
<keyword evidence="4" id="KW-1185">Reference proteome</keyword>
<evidence type="ECO:0000259" key="2">
    <source>
        <dbReference type="Pfam" id="PF01757"/>
    </source>
</evidence>
<reference evidence="3 4" key="1">
    <citation type="submission" date="2016-04" db="EMBL/GenBank/DDBJ databases">
        <title>ATOL: Assembling a taxonomically balanced genome-scale reconstruction of the evolutionary history of the Enterobacteriaceae.</title>
        <authorList>
            <person name="Plunkett G.III."/>
            <person name="Neeno-Eckwall E.C."/>
            <person name="Glasner J.D."/>
            <person name="Perna N.T."/>
        </authorList>
    </citation>
    <scope>NUCLEOTIDE SEQUENCE [LARGE SCALE GENOMIC DNA]</scope>
    <source>
        <strain evidence="3 4">ATCC 12841</strain>
    </source>
</reference>